<organism evidence="2 3">
    <name type="scientific">Pandoravirus inopinatum</name>
    <dbReference type="NCBI Taxonomy" id="1605721"/>
    <lineage>
        <taxon>Viruses</taxon>
        <taxon>Pandoravirus</taxon>
    </lineage>
</organism>
<name>A0A0B5IZJ7_9VIRU</name>
<keyword evidence="1" id="KW-1133">Transmembrane helix</keyword>
<dbReference type="Proteomes" id="UP000202511">
    <property type="component" value="Segment"/>
</dbReference>
<accession>A0A0B5IZJ7</accession>
<evidence type="ECO:0000256" key="1">
    <source>
        <dbReference type="SAM" id="Phobius"/>
    </source>
</evidence>
<reference evidence="2 3" key="1">
    <citation type="journal article" date="2015" name="Parasitol. Res.">
        <title>Viruses in close associations with free-living amoebae.</title>
        <authorList>
            <person name="Scheid P."/>
        </authorList>
    </citation>
    <scope>NUCLEOTIDE SEQUENCE [LARGE SCALE GENOMIC DNA]</scope>
    <source>
        <strain evidence="2">KlaHel</strain>
    </source>
</reference>
<keyword evidence="1" id="KW-0472">Membrane</keyword>
<keyword evidence="1" id="KW-0812">Transmembrane</keyword>
<feature type="transmembrane region" description="Helical" evidence="1">
    <location>
        <begin position="7"/>
        <end position="27"/>
    </location>
</feature>
<protein>
    <submittedName>
        <fullName evidence="2">Uncharacterized protein</fullName>
    </submittedName>
</protein>
<dbReference type="EMBL" id="KP136319">
    <property type="protein sequence ID" value="AJF98328.1"/>
    <property type="molecule type" value="Genomic_DNA"/>
</dbReference>
<evidence type="ECO:0000313" key="3">
    <source>
        <dbReference type="Proteomes" id="UP000202511"/>
    </source>
</evidence>
<evidence type="ECO:0000313" key="2">
    <source>
        <dbReference type="EMBL" id="AJF98328.1"/>
    </source>
</evidence>
<sequence length="199" mass="21401">MSIRDSFPLLAGAPIRSIFLCLIYFFFLRSPDNLPIGTKARVGGAVGAKNERGPRPSPHPHQICSMTSEMTRASPVPPGDEGSMVVPLGPSVDTRTSSMMAGTRMHLRMSIPATKLVSEPKVRTCGVVDWPDTRMPNWDGLVVDALRKILKVPGSPLHVSNTISVALPVWRPMLLVGPAVNCTGCPALRVTLPVGREST</sequence>
<dbReference type="KEGG" id="vg:23463245"/>
<dbReference type="RefSeq" id="YP_009120563.1">
    <property type="nucleotide sequence ID" value="NC_026440.1"/>
</dbReference>
<dbReference type="GeneID" id="23463245"/>
<proteinExistence type="predicted"/>